<gene>
    <name evidence="6" type="ORF">AZI85_16280</name>
</gene>
<accession>A0A150WTJ0</accession>
<dbReference type="GO" id="GO:0003841">
    <property type="term" value="F:1-acylglycerol-3-phosphate O-acyltransferase activity"/>
    <property type="evidence" value="ECO:0007669"/>
    <property type="project" value="TreeGrafter"/>
</dbReference>
<evidence type="ECO:0000313" key="7">
    <source>
        <dbReference type="Proteomes" id="UP000075391"/>
    </source>
</evidence>
<keyword evidence="2 6" id="KW-0808">Transferase</keyword>
<evidence type="ECO:0000313" key="6">
    <source>
        <dbReference type="EMBL" id="KYG69805.1"/>
    </source>
</evidence>
<evidence type="ECO:0000256" key="1">
    <source>
        <dbReference type="ARBA" id="ARBA00005189"/>
    </source>
</evidence>
<protein>
    <submittedName>
        <fullName evidence="6">Lysophosphatidic acid acyltransferase</fullName>
    </submittedName>
</protein>
<name>A0A150WTJ0_BDEBC</name>
<keyword evidence="4" id="KW-1133">Transmembrane helix</keyword>
<sequence length="245" mass="27919">MFWKLLSYPRSILALIYFPIHTMLCSISLIIVNLTMKNRPLEDRIVEIWTRGACRMFGVEVIVKGRENQPPGGFIYVFNHTSFFDIFAMNGYLGSFRFGAKIELFRIPVFGPAMRRAGILPIARDRREEVFKVYKEAETRIKAGERFALAPEGTRQVTERLGSFKSGPFIFAINAKSPIVPVVVKGAAAILPKGHIVPNWGVWKRTVTLYVLPPVDATQYALESRPQLQEKVRHMMQPYFPEAQA</sequence>
<keyword evidence="4" id="KW-0472">Membrane</keyword>
<evidence type="ECO:0000256" key="4">
    <source>
        <dbReference type="SAM" id="Phobius"/>
    </source>
</evidence>
<feature type="transmembrane region" description="Helical" evidence="4">
    <location>
        <begin position="12"/>
        <end position="34"/>
    </location>
</feature>
<dbReference type="AlphaFoldDB" id="A0A150WTJ0"/>
<keyword evidence="4" id="KW-0812">Transmembrane</keyword>
<dbReference type="GO" id="GO:0006654">
    <property type="term" value="P:phosphatidic acid biosynthetic process"/>
    <property type="evidence" value="ECO:0007669"/>
    <property type="project" value="TreeGrafter"/>
</dbReference>
<dbReference type="SUPFAM" id="SSF69593">
    <property type="entry name" value="Glycerol-3-phosphate (1)-acyltransferase"/>
    <property type="match status" value="1"/>
</dbReference>
<reference evidence="6 7" key="1">
    <citation type="submission" date="2016-03" db="EMBL/GenBank/DDBJ databases">
        <authorList>
            <person name="Ploux O."/>
        </authorList>
    </citation>
    <scope>NUCLEOTIDE SEQUENCE [LARGE SCALE GENOMIC DNA]</scope>
    <source>
        <strain evidence="6 7">BER2</strain>
    </source>
</reference>
<dbReference type="SMART" id="SM00563">
    <property type="entry name" value="PlsC"/>
    <property type="match status" value="1"/>
</dbReference>
<evidence type="ECO:0000256" key="2">
    <source>
        <dbReference type="ARBA" id="ARBA00022679"/>
    </source>
</evidence>
<feature type="domain" description="Phospholipid/glycerol acyltransferase" evidence="5">
    <location>
        <begin position="74"/>
        <end position="187"/>
    </location>
</feature>
<dbReference type="OrthoDB" id="5290997at2"/>
<dbReference type="InterPro" id="IPR002123">
    <property type="entry name" value="Plipid/glycerol_acylTrfase"/>
</dbReference>
<dbReference type="PANTHER" id="PTHR10434">
    <property type="entry name" value="1-ACYL-SN-GLYCEROL-3-PHOSPHATE ACYLTRANSFERASE"/>
    <property type="match status" value="1"/>
</dbReference>
<dbReference type="Pfam" id="PF01553">
    <property type="entry name" value="Acyltransferase"/>
    <property type="match status" value="1"/>
</dbReference>
<dbReference type="CDD" id="cd07989">
    <property type="entry name" value="LPLAT_AGPAT-like"/>
    <property type="match status" value="1"/>
</dbReference>
<comment type="caution">
    <text evidence="6">The sequence shown here is derived from an EMBL/GenBank/DDBJ whole genome shotgun (WGS) entry which is preliminary data.</text>
</comment>
<dbReference type="PANTHER" id="PTHR10434:SF11">
    <property type="entry name" value="1-ACYL-SN-GLYCEROL-3-PHOSPHATE ACYLTRANSFERASE"/>
    <property type="match status" value="1"/>
</dbReference>
<comment type="pathway">
    <text evidence="1">Lipid metabolism.</text>
</comment>
<organism evidence="6 7">
    <name type="scientific">Bdellovibrio bacteriovorus</name>
    <dbReference type="NCBI Taxonomy" id="959"/>
    <lineage>
        <taxon>Bacteria</taxon>
        <taxon>Pseudomonadati</taxon>
        <taxon>Bdellovibrionota</taxon>
        <taxon>Bdellovibrionia</taxon>
        <taxon>Bdellovibrionales</taxon>
        <taxon>Pseudobdellovibrionaceae</taxon>
        <taxon>Bdellovibrio</taxon>
    </lineage>
</organism>
<keyword evidence="3 6" id="KW-0012">Acyltransferase</keyword>
<evidence type="ECO:0000256" key="3">
    <source>
        <dbReference type="ARBA" id="ARBA00023315"/>
    </source>
</evidence>
<dbReference type="RefSeq" id="WP_063243157.1">
    <property type="nucleotide sequence ID" value="NZ_LUKF01000006.1"/>
</dbReference>
<dbReference type="Proteomes" id="UP000075391">
    <property type="component" value="Unassembled WGS sequence"/>
</dbReference>
<dbReference type="EMBL" id="LUKF01000006">
    <property type="protein sequence ID" value="KYG69805.1"/>
    <property type="molecule type" value="Genomic_DNA"/>
</dbReference>
<evidence type="ECO:0000259" key="5">
    <source>
        <dbReference type="SMART" id="SM00563"/>
    </source>
</evidence>
<proteinExistence type="predicted"/>